<dbReference type="AlphaFoldDB" id="A0A4W3GSN3"/>
<dbReference type="Ensembl" id="ENSCMIT00000001067.1">
    <property type="protein sequence ID" value="ENSCMIP00000001014.1"/>
    <property type="gene ID" value="ENSCMIG00000000681.1"/>
</dbReference>
<feature type="compositionally biased region" description="Pro residues" evidence="1">
    <location>
        <begin position="95"/>
        <end position="112"/>
    </location>
</feature>
<dbReference type="GeneTree" id="ENSGT00540000070023"/>
<dbReference type="InterPro" id="IPR016135">
    <property type="entry name" value="UBQ-conjugating_enzyme/RWD"/>
</dbReference>
<dbReference type="STRING" id="7868.ENSCMIP00000001014"/>
<name>A0A4W3GSN3_CALMI</name>
<dbReference type="Pfam" id="PF00179">
    <property type="entry name" value="UQ_con"/>
    <property type="match status" value="1"/>
</dbReference>
<dbReference type="PROSITE" id="PS50127">
    <property type="entry name" value="UBC_2"/>
    <property type="match status" value="1"/>
</dbReference>
<proteinExistence type="predicted"/>
<sequence length="133" mass="14954">IRAEPDDGNARYFHVVIAGPQDSPFEGGNFKLELFLPEEYPMAAPKVRFVTKIYHPNSLQFTIYILRHICHSLPQSLRLAPSPPIFRSLLKDPPLRPCPSSPRPSPPPPHLPPAQQQAPPLSSAPRHRLAQLY</sequence>
<dbReference type="PANTHER" id="PTHR24068">
    <property type="entry name" value="UBIQUITIN-CONJUGATING ENZYME E2"/>
    <property type="match status" value="1"/>
</dbReference>
<dbReference type="InterPro" id="IPR000608">
    <property type="entry name" value="UBC"/>
</dbReference>
<feature type="domain" description="UBC core" evidence="2">
    <location>
        <begin position="1"/>
        <end position="133"/>
    </location>
</feature>
<reference evidence="4" key="2">
    <citation type="journal article" date="2007" name="PLoS Biol.">
        <title>Survey sequencing and comparative analysis of the elephant shark (Callorhinchus milii) genome.</title>
        <authorList>
            <person name="Venkatesh B."/>
            <person name="Kirkness E.F."/>
            <person name="Loh Y.H."/>
            <person name="Halpern A.L."/>
            <person name="Lee A.P."/>
            <person name="Johnson J."/>
            <person name="Dandona N."/>
            <person name="Viswanathan L.D."/>
            <person name="Tay A."/>
            <person name="Venter J.C."/>
            <person name="Strausberg R.L."/>
            <person name="Brenner S."/>
        </authorList>
    </citation>
    <scope>NUCLEOTIDE SEQUENCE [LARGE SCALE GENOMIC DNA]</scope>
</reference>
<dbReference type="Gene3D" id="3.10.110.10">
    <property type="entry name" value="Ubiquitin Conjugating Enzyme"/>
    <property type="match status" value="1"/>
</dbReference>
<reference evidence="4" key="1">
    <citation type="journal article" date="2006" name="Science">
        <title>Ancient noncoding elements conserved in the human genome.</title>
        <authorList>
            <person name="Venkatesh B."/>
            <person name="Kirkness E.F."/>
            <person name="Loh Y.H."/>
            <person name="Halpern A.L."/>
            <person name="Lee A.P."/>
            <person name="Johnson J."/>
            <person name="Dandona N."/>
            <person name="Viswanathan L.D."/>
            <person name="Tay A."/>
            <person name="Venter J.C."/>
            <person name="Strausberg R.L."/>
            <person name="Brenner S."/>
        </authorList>
    </citation>
    <scope>NUCLEOTIDE SEQUENCE [LARGE SCALE GENOMIC DNA]</scope>
</reference>
<dbReference type="SUPFAM" id="SSF54495">
    <property type="entry name" value="UBC-like"/>
    <property type="match status" value="1"/>
</dbReference>
<evidence type="ECO:0000259" key="2">
    <source>
        <dbReference type="PROSITE" id="PS50127"/>
    </source>
</evidence>
<feature type="compositionally biased region" description="Low complexity" evidence="1">
    <location>
        <begin position="113"/>
        <end position="124"/>
    </location>
</feature>
<reference evidence="3" key="5">
    <citation type="submission" date="2025-09" db="UniProtKB">
        <authorList>
            <consortium name="Ensembl"/>
        </authorList>
    </citation>
    <scope>IDENTIFICATION</scope>
</reference>
<reference evidence="3" key="4">
    <citation type="submission" date="2025-08" db="UniProtKB">
        <authorList>
            <consortium name="Ensembl"/>
        </authorList>
    </citation>
    <scope>IDENTIFICATION</scope>
</reference>
<organism evidence="3 4">
    <name type="scientific">Callorhinchus milii</name>
    <name type="common">Ghost shark</name>
    <dbReference type="NCBI Taxonomy" id="7868"/>
    <lineage>
        <taxon>Eukaryota</taxon>
        <taxon>Metazoa</taxon>
        <taxon>Chordata</taxon>
        <taxon>Craniata</taxon>
        <taxon>Vertebrata</taxon>
        <taxon>Chondrichthyes</taxon>
        <taxon>Holocephali</taxon>
        <taxon>Chimaeriformes</taxon>
        <taxon>Callorhinchidae</taxon>
        <taxon>Callorhinchus</taxon>
    </lineage>
</organism>
<accession>A0A4W3GSN3</accession>
<dbReference type="Proteomes" id="UP000314986">
    <property type="component" value="Unassembled WGS sequence"/>
</dbReference>
<protein>
    <recommendedName>
        <fullName evidence="2">UBC core domain-containing protein</fullName>
    </recommendedName>
</protein>
<evidence type="ECO:0000313" key="3">
    <source>
        <dbReference type="Ensembl" id="ENSCMIP00000001014.1"/>
    </source>
</evidence>
<evidence type="ECO:0000313" key="4">
    <source>
        <dbReference type="Proteomes" id="UP000314986"/>
    </source>
</evidence>
<evidence type="ECO:0000256" key="1">
    <source>
        <dbReference type="SAM" id="MobiDB-lite"/>
    </source>
</evidence>
<reference evidence="4" key="3">
    <citation type="journal article" date="2014" name="Nature">
        <title>Elephant shark genome provides unique insights into gnathostome evolution.</title>
        <authorList>
            <consortium name="International Elephant Shark Genome Sequencing Consortium"/>
            <person name="Venkatesh B."/>
            <person name="Lee A.P."/>
            <person name="Ravi V."/>
            <person name="Maurya A.K."/>
            <person name="Lian M.M."/>
            <person name="Swann J.B."/>
            <person name="Ohta Y."/>
            <person name="Flajnik M.F."/>
            <person name="Sutoh Y."/>
            <person name="Kasahara M."/>
            <person name="Hoon S."/>
            <person name="Gangu V."/>
            <person name="Roy S.W."/>
            <person name="Irimia M."/>
            <person name="Korzh V."/>
            <person name="Kondrychyn I."/>
            <person name="Lim Z.W."/>
            <person name="Tay B.H."/>
            <person name="Tohari S."/>
            <person name="Kong K.W."/>
            <person name="Ho S."/>
            <person name="Lorente-Galdos B."/>
            <person name="Quilez J."/>
            <person name="Marques-Bonet T."/>
            <person name="Raney B.J."/>
            <person name="Ingham P.W."/>
            <person name="Tay A."/>
            <person name="Hillier L.W."/>
            <person name="Minx P."/>
            <person name="Boehm T."/>
            <person name="Wilson R.K."/>
            <person name="Brenner S."/>
            <person name="Warren W.C."/>
        </authorList>
    </citation>
    <scope>NUCLEOTIDE SEQUENCE [LARGE SCALE GENOMIC DNA]</scope>
</reference>
<keyword evidence="4" id="KW-1185">Reference proteome</keyword>
<feature type="region of interest" description="Disordered" evidence="1">
    <location>
        <begin position="88"/>
        <end position="133"/>
    </location>
</feature>
<dbReference type="InParanoid" id="A0A4W3GSN3"/>